<proteinExistence type="predicted"/>
<dbReference type="PROSITE" id="PS01117">
    <property type="entry name" value="HTH_MARR_1"/>
    <property type="match status" value="1"/>
</dbReference>
<dbReference type="InterPro" id="IPR036388">
    <property type="entry name" value="WH-like_DNA-bd_sf"/>
</dbReference>
<organism evidence="5 6">
    <name type="scientific">Curtobacterium luteum</name>
    <dbReference type="NCBI Taxonomy" id="33881"/>
    <lineage>
        <taxon>Bacteria</taxon>
        <taxon>Bacillati</taxon>
        <taxon>Actinomycetota</taxon>
        <taxon>Actinomycetes</taxon>
        <taxon>Micrococcales</taxon>
        <taxon>Microbacteriaceae</taxon>
        <taxon>Curtobacterium</taxon>
    </lineage>
</organism>
<dbReference type="Pfam" id="PF01047">
    <property type="entry name" value="MarR"/>
    <property type="match status" value="1"/>
</dbReference>
<dbReference type="InterPro" id="IPR023187">
    <property type="entry name" value="Tscrpt_reg_MarR-type_CS"/>
</dbReference>
<name>A0A175RZ71_9MICO</name>
<dbReference type="SMART" id="SM00347">
    <property type="entry name" value="HTH_MARR"/>
    <property type="match status" value="1"/>
</dbReference>
<feature type="domain" description="HTH marR-type" evidence="4">
    <location>
        <begin position="7"/>
        <end position="134"/>
    </location>
</feature>
<dbReference type="PANTHER" id="PTHR33164">
    <property type="entry name" value="TRANSCRIPTIONAL REGULATOR, MARR FAMILY"/>
    <property type="match status" value="1"/>
</dbReference>
<dbReference type="EMBL" id="LDQC01000026">
    <property type="protein sequence ID" value="KTR08804.1"/>
    <property type="molecule type" value="Genomic_DNA"/>
</dbReference>
<dbReference type="RefSeq" id="WP_058724958.1">
    <property type="nucleotide sequence ID" value="NZ_LDQC01000026.1"/>
</dbReference>
<dbReference type="Proteomes" id="UP000078252">
    <property type="component" value="Unassembled WGS sequence"/>
</dbReference>
<evidence type="ECO:0000256" key="3">
    <source>
        <dbReference type="ARBA" id="ARBA00023163"/>
    </source>
</evidence>
<dbReference type="SUPFAM" id="SSF46785">
    <property type="entry name" value="Winged helix' DNA-binding domain"/>
    <property type="match status" value="1"/>
</dbReference>
<dbReference type="PATRIC" id="fig|33881.3.peg.1189"/>
<evidence type="ECO:0000313" key="5">
    <source>
        <dbReference type="EMBL" id="KTR08804.1"/>
    </source>
</evidence>
<dbReference type="PRINTS" id="PR00598">
    <property type="entry name" value="HTHMARR"/>
</dbReference>
<dbReference type="InterPro" id="IPR036390">
    <property type="entry name" value="WH_DNA-bd_sf"/>
</dbReference>
<dbReference type="InterPro" id="IPR039422">
    <property type="entry name" value="MarR/SlyA-like"/>
</dbReference>
<dbReference type="GO" id="GO:0006950">
    <property type="term" value="P:response to stress"/>
    <property type="evidence" value="ECO:0007669"/>
    <property type="project" value="TreeGrafter"/>
</dbReference>
<comment type="caution">
    <text evidence="5">The sequence shown here is derived from an EMBL/GenBank/DDBJ whole genome shotgun (WGS) entry which is preliminary data.</text>
</comment>
<dbReference type="PROSITE" id="PS50995">
    <property type="entry name" value="HTH_MARR_2"/>
    <property type="match status" value="1"/>
</dbReference>
<dbReference type="STRING" id="33881.NS184_04585"/>
<keyword evidence="1" id="KW-0805">Transcription regulation</keyword>
<accession>A0A175RZ71</accession>
<reference evidence="5 6" key="1">
    <citation type="journal article" date="2016" name="Front. Microbiol.">
        <title>Genomic Resource of Rice Seed Associated Bacteria.</title>
        <authorList>
            <person name="Midha S."/>
            <person name="Bansal K."/>
            <person name="Sharma S."/>
            <person name="Kumar N."/>
            <person name="Patil P.P."/>
            <person name="Chaudhry V."/>
            <person name="Patil P.B."/>
        </authorList>
    </citation>
    <scope>NUCLEOTIDE SEQUENCE [LARGE SCALE GENOMIC DNA]</scope>
    <source>
        <strain evidence="5 6">NS184</strain>
    </source>
</reference>
<dbReference type="PANTHER" id="PTHR33164:SF43">
    <property type="entry name" value="HTH-TYPE TRANSCRIPTIONAL REPRESSOR YETL"/>
    <property type="match status" value="1"/>
</dbReference>
<dbReference type="AlphaFoldDB" id="A0A175RZ71"/>
<evidence type="ECO:0000313" key="6">
    <source>
        <dbReference type="Proteomes" id="UP000078252"/>
    </source>
</evidence>
<dbReference type="InterPro" id="IPR000835">
    <property type="entry name" value="HTH_MarR-typ"/>
</dbReference>
<keyword evidence="2" id="KW-0238">DNA-binding</keyword>
<protein>
    <recommendedName>
        <fullName evidence="4">HTH marR-type domain-containing protein</fullName>
    </recommendedName>
</protein>
<dbReference type="GO" id="GO:0003677">
    <property type="term" value="F:DNA binding"/>
    <property type="evidence" value="ECO:0007669"/>
    <property type="project" value="UniProtKB-KW"/>
</dbReference>
<dbReference type="GO" id="GO:0003700">
    <property type="term" value="F:DNA-binding transcription factor activity"/>
    <property type="evidence" value="ECO:0007669"/>
    <property type="project" value="InterPro"/>
</dbReference>
<evidence type="ECO:0000259" key="4">
    <source>
        <dbReference type="PROSITE" id="PS50995"/>
    </source>
</evidence>
<keyword evidence="3" id="KW-0804">Transcription</keyword>
<sequence>MEEHAAAWPLGRLLAAAARRVERDWDERLREIGLPHAGLIAIDILIRTGPTGADTIARVARVQPQTMSRTLERLERDGLVERSPHPDDRRRRVVTVTEAGRAAWDTARHIEREVLPEDGRLREALVAIIGRTNT</sequence>
<gene>
    <name evidence="5" type="ORF">NS184_04585</name>
</gene>
<dbReference type="Gene3D" id="1.10.10.10">
    <property type="entry name" value="Winged helix-like DNA-binding domain superfamily/Winged helix DNA-binding domain"/>
    <property type="match status" value="1"/>
</dbReference>
<dbReference type="OrthoDB" id="69852at2"/>
<evidence type="ECO:0000256" key="1">
    <source>
        <dbReference type="ARBA" id="ARBA00023015"/>
    </source>
</evidence>
<evidence type="ECO:0000256" key="2">
    <source>
        <dbReference type="ARBA" id="ARBA00023125"/>
    </source>
</evidence>